<dbReference type="PANTHER" id="PTHR30086:SF21">
    <property type="entry name" value="TRANSPORT PROTEIN"/>
    <property type="match status" value="1"/>
</dbReference>
<feature type="transmembrane region" description="Helical" evidence="6">
    <location>
        <begin position="182"/>
        <end position="205"/>
    </location>
</feature>
<dbReference type="PIRSF" id="PIRSF006324">
    <property type="entry name" value="LeuE"/>
    <property type="match status" value="1"/>
</dbReference>
<evidence type="ECO:0000256" key="3">
    <source>
        <dbReference type="ARBA" id="ARBA00022692"/>
    </source>
</evidence>
<dbReference type="PATRIC" id="fig|1367847.3.peg.1678"/>
<keyword evidence="3 6" id="KW-0812">Transmembrane</keyword>
<dbReference type="eggNOG" id="COG1280">
    <property type="taxonomic scope" value="Bacteria"/>
</dbReference>
<comment type="subcellular location">
    <subcellularLocation>
        <location evidence="1">Cell membrane</location>
        <topology evidence="1">Multi-pass membrane protein</topology>
    </subcellularLocation>
</comment>
<dbReference type="STRING" id="1367847.JCM7686_1697"/>
<dbReference type="EMBL" id="CP006650">
    <property type="protein sequence ID" value="AGT08798.1"/>
    <property type="molecule type" value="Genomic_DNA"/>
</dbReference>
<evidence type="ECO:0000256" key="4">
    <source>
        <dbReference type="ARBA" id="ARBA00022989"/>
    </source>
</evidence>
<keyword evidence="2" id="KW-1003">Cell membrane</keyword>
<dbReference type="KEGG" id="pami:JCM7686_1697"/>
<reference evidence="7 8" key="1">
    <citation type="journal article" date="2014" name="BMC Genomics">
        <title>Architecture and functions of a multipartite genome of the methylotrophic bacterium Paracoccus aminophilus JCM 7686, containing primary and secondary chromids.</title>
        <authorList>
            <person name="Dziewit L."/>
            <person name="Czarnecki J."/>
            <person name="Wibberg D."/>
            <person name="Radlinska M."/>
            <person name="Mrozek P."/>
            <person name="Szymczak M."/>
            <person name="Schluter A."/>
            <person name="Puhler A."/>
            <person name="Bartosik D."/>
        </authorList>
    </citation>
    <scope>NUCLEOTIDE SEQUENCE [LARGE SCALE GENOMIC DNA]</scope>
    <source>
        <strain evidence="7">JCM 7686</strain>
    </source>
</reference>
<feature type="transmembrane region" description="Helical" evidence="6">
    <location>
        <begin position="146"/>
        <end position="170"/>
    </location>
</feature>
<dbReference type="Pfam" id="PF01810">
    <property type="entry name" value="LysE"/>
    <property type="match status" value="1"/>
</dbReference>
<dbReference type="PANTHER" id="PTHR30086">
    <property type="entry name" value="ARGININE EXPORTER PROTEIN ARGO"/>
    <property type="match status" value="1"/>
</dbReference>
<evidence type="ECO:0000256" key="6">
    <source>
        <dbReference type="SAM" id="Phobius"/>
    </source>
</evidence>
<keyword evidence="5 6" id="KW-0472">Membrane</keyword>
<feature type="transmembrane region" description="Helical" evidence="6">
    <location>
        <begin position="69"/>
        <end position="86"/>
    </location>
</feature>
<organism evidence="7 8">
    <name type="scientific">Paracoccus aminophilus JCM 7686</name>
    <dbReference type="NCBI Taxonomy" id="1367847"/>
    <lineage>
        <taxon>Bacteria</taxon>
        <taxon>Pseudomonadati</taxon>
        <taxon>Pseudomonadota</taxon>
        <taxon>Alphaproteobacteria</taxon>
        <taxon>Rhodobacterales</taxon>
        <taxon>Paracoccaceae</taxon>
        <taxon>Paracoccus</taxon>
    </lineage>
</organism>
<dbReference type="GO" id="GO:0005886">
    <property type="term" value="C:plasma membrane"/>
    <property type="evidence" value="ECO:0007669"/>
    <property type="project" value="UniProtKB-SubCell"/>
</dbReference>
<dbReference type="InterPro" id="IPR001123">
    <property type="entry name" value="LeuE-type"/>
</dbReference>
<evidence type="ECO:0000256" key="5">
    <source>
        <dbReference type="ARBA" id="ARBA00023136"/>
    </source>
</evidence>
<sequence length="206" mass="21674">MAEWLAVITITALAVISPGPDFAMASRNALTQSHRAGILTALGIGAGVLVHVSYTLLGLGILLHQSPQLFAVMKVIGAAYLIWLGAKMLLRRPVPDASTTPPAPLSDGSAFRMGFWTNALNPKTAIFIISLFSQIVSAATPLATRLAYGGFVSLAHVLWFSAVALFLGAAQLRRKLLGTAHWIDRAFGLALIGFGLGLTLSDLAIA</sequence>
<protein>
    <submittedName>
        <fullName evidence="7">Lysine exporter protein LysE/YggA</fullName>
    </submittedName>
</protein>
<keyword evidence="4 6" id="KW-1133">Transmembrane helix</keyword>
<dbReference type="GO" id="GO:0015171">
    <property type="term" value="F:amino acid transmembrane transporter activity"/>
    <property type="evidence" value="ECO:0007669"/>
    <property type="project" value="TreeGrafter"/>
</dbReference>
<evidence type="ECO:0000313" key="8">
    <source>
        <dbReference type="Proteomes" id="UP000015480"/>
    </source>
</evidence>
<evidence type="ECO:0000256" key="2">
    <source>
        <dbReference type="ARBA" id="ARBA00022475"/>
    </source>
</evidence>
<feature type="transmembrane region" description="Helical" evidence="6">
    <location>
        <begin position="35"/>
        <end position="57"/>
    </location>
</feature>
<accession>S5YBG9</accession>
<proteinExistence type="predicted"/>
<dbReference type="AlphaFoldDB" id="S5YBG9"/>
<dbReference type="Proteomes" id="UP000015480">
    <property type="component" value="Chromosome"/>
</dbReference>
<dbReference type="HOGENOM" id="CLU_079569_0_1_5"/>
<keyword evidence="8" id="KW-1185">Reference proteome</keyword>
<dbReference type="RefSeq" id="WP_020950436.1">
    <property type="nucleotide sequence ID" value="NC_022041.1"/>
</dbReference>
<evidence type="ECO:0000313" key="7">
    <source>
        <dbReference type="EMBL" id="AGT08798.1"/>
    </source>
</evidence>
<name>S5YBG9_PARAH</name>
<evidence type="ECO:0000256" key="1">
    <source>
        <dbReference type="ARBA" id="ARBA00004651"/>
    </source>
</evidence>
<gene>
    <name evidence="7" type="ORF">JCM7686_1697</name>
</gene>
<dbReference type="OrthoDB" id="9804822at2"/>